<dbReference type="PANTHER" id="PTHR21600:SF35">
    <property type="entry name" value="PSEUDOURIDINE SYNTHASE"/>
    <property type="match status" value="1"/>
</dbReference>
<keyword evidence="6" id="KW-1185">Reference proteome</keyword>
<comment type="catalytic activity">
    <reaction evidence="1">
        <text>a uridine in RNA = a pseudouridine in RNA</text>
        <dbReference type="Rhea" id="RHEA:48348"/>
        <dbReference type="Rhea" id="RHEA-COMP:12068"/>
        <dbReference type="Rhea" id="RHEA-COMP:12069"/>
        <dbReference type="ChEBI" id="CHEBI:65314"/>
        <dbReference type="ChEBI" id="CHEBI:65315"/>
    </reaction>
</comment>
<dbReference type="InterPro" id="IPR006224">
    <property type="entry name" value="PsdUridine_synth_RluA-like_CS"/>
</dbReference>
<dbReference type="GO" id="GO:0140098">
    <property type="term" value="F:catalytic activity, acting on RNA"/>
    <property type="evidence" value="ECO:0007669"/>
    <property type="project" value="UniProtKB-ARBA"/>
</dbReference>
<accession>A0A0F4LRG4</accession>
<protein>
    <recommendedName>
        <fullName evidence="2">RNA pseudouridylate synthase</fullName>
    </recommendedName>
    <alternativeName>
        <fullName evidence="3">RNA-uridine isomerase</fullName>
    </alternativeName>
</protein>
<dbReference type="InterPro" id="IPR050188">
    <property type="entry name" value="RluA_PseudoU_synthase"/>
</dbReference>
<proteinExistence type="predicted"/>
<dbReference type="PANTHER" id="PTHR21600">
    <property type="entry name" value="MITOCHONDRIAL RNA PSEUDOURIDINE SYNTHASE"/>
    <property type="match status" value="1"/>
</dbReference>
<evidence type="ECO:0000313" key="6">
    <source>
        <dbReference type="Proteomes" id="UP000033682"/>
    </source>
</evidence>
<evidence type="ECO:0000259" key="4">
    <source>
        <dbReference type="Pfam" id="PF00849"/>
    </source>
</evidence>
<dbReference type="PROSITE" id="PS01129">
    <property type="entry name" value="PSI_RLU"/>
    <property type="match status" value="1"/>
</dbReference>
<dbReference type="GO" id="GO:0003723">
    <property type="term" value="F:RNA binding"/>
    <property type="evidence" value="ECO:0007669"/>
    <property type="project" value="InterPro"/>
</dbReference>
<dbReference type="Pfam" id="PF00849">
    <property type="entry name" value="PseudoU_synth_2"/>
    <property type="match status" value="1"/>
</dbReference>
<dbReference type="STRING" id="303541.JF72_04220"/>
<dbReference type="Gene3D" id="3.30.2350.10">
    <property type="entry name" value="Pseudouridine synthase"/>
    <property type="match status" value="1"/>
</dbReference>
<evidence type="ECO:0000313" key="5">
    <source>
        <dbReference type="EMBL" id="KJY61145.1"/>
    </source>
</evidence>
<evidence type="ECO:0000256" key="1">
    <source>
        <dbReference type="ARBA" id="ARBA00000073"/>
    </source>
</evidence>
<comment type="caution">
    <text evidence="5">The sequence shown here is derived from an EMBL/GenBank/DDBJ whole genome shotgun (WGS) entry which is preliminary data.</text>
</comment>
<name>A0A0F4LRG4_9LACO</name>
<dbReference type="InterPro" id="IPR020103">
    <property type="entry name" value="PsdUridine_synth_cat_dom_sf"/>
</dbReference>
<dbReference type="PATRIC" id="fig|303541.3.peg.571"/>
<dbReference type="Proteomes" id="UP000033682">
    <property type="component" value="Unassembled WGS sequence"/>
</dbReference>
<feature type="domain" description="Pseudouridine synthase RsuA/RluA-like" evidence="4">
    <location>
        <begin position="87"/>
        <end position="238"/>
    </location>
</feature>
<reference evidence="5 6" key="1">
    <citation type="submission" date="2015-01" db="EMBL/GenBank/DDBJ databases">
        <title>Comparative genomics of the lactic acid bacteria isolated from the honey bee gut.</title>
        <authorList>
            <person name="Ellegaard K.M."/>
            <person name="Tamarit D."/>
            <person name="Javelind E."/>
            <person name="Olofsson T."/>
            <person name="Andersson S.G."/>
            <person name="Vasquez A."/>
        </authorList>
    </citation>
    <scope>NUCLEOTIDE SEQUENCE [LARGE SCALE GENOMIC DNA]</scope>
    <source>
        <strain evidence="5 6">Hma11</strain>
    </source>
</reference>
<dbReference type="RefSeq" id="WP_046306443.1">
    <property type="nucleotide sequence ID" value="NZ_CAMLJJ010000003.1"/>
</dbReference>
<dbReference type="HOGENOM" id="CLU_016902_8_2_9"/>
<organism evidence="5 6">
    <name type="scientific">Lactobacillus apis</name>
    <dbReference type="NCBI Taxonomy" id="303541"/>
    <lineage>
        <taxon>Bacteria</taxon>
        <taxon>Bacillati</taxon>
        <taxon>Bacillota</taxon>
        <taxon>Bacilli</taxon>
        <taxon>Lactobacillales</taxon>
        <taxon>Lactobacillaceae</taxon>
        <taxon>Lactobacillus</taxon>
    </lineage>
</organism>
<dbReference type="EMBL" id="JXLG01000005">
    <property type="protein sequence ID" value="KJY61145.1"/>
    <property type="molecule type" value="Genomic_DNA"/>
</dbReference>
<gene>
    <name evidence="5" type="primary">rluD1</name>
    <name evidence="5" type="ORF">JF72_04220</name>
</gene>
<dbReference type="SUPFAM" id="SSF55120">
    <property type="entry name" value="Pseudouridine synthase"/>
    <property type="match status" value="1"/>
</dbReference>
<evidence type="ECO:0000256" key="3">
    <source>
        <dbReference type="ARBA" id="ARBA00033164"/>
    </source>
</evidence>
<dbReference type="GO" id="GO:0009982">
    <property type="term" value="F:pseudouridine synthase activity"/>
    <property type="evidence" value="ECO:0007669"/>
    <property type="project" value="InterPro"/>
</dbReference>
<dbReference type="GO" id="GO:0000455">
    <property type="term" value="P:enzyme-directed rRNA pseudouridine synthesis"/>
    <property type="evidence" value="ECO:0007669"/>
    <property type="project" value="TreeGrafter"/>
</dbReference>
<dbReference type="InterPro" id="IPR006145">
    <property type="entry name" value="PsdUridine_synth_RsuA/RluA"/>
</dbReference>
<dbReference type="CDD" id="cd02869">
    <property type="entry name" value="PseudoU_synth_RluA_like"/>
    <property type="match status" value="1"/>
</dbReference>
<sequence>MTLFKVKVENKAPIELGAFLMKNGFSKKAVNDAKNNDGMILVNHKRRFTNYQLHFGDEVIFVPGNEKTNPWLKPSFKPLVITKETENYLVINKPANLLSIPSRYDDNAVVNRVLGYFEQQKLQGVKPHVVTRLDRETSGLVLVGKNAIAHSRFSKLDKDQFVKKYHALVHGNFAENELKGVIDKPIGKRGDAVKRSIISDGKRAITAYQVLKQEPGISLVELRLYTGRTHQIRLHMQSINHPLFGDPLYGINDEFNRQALNCFYLAFPDPFAYNQLVEIEITDPEDMQTLWQNSTKKEL</sequence>
<evidence type="ECO:0000256" key="2">
    <source>
        <dbReference type="ARBA" id="ARBA00031870"/>
    </source>
</evidence>
<dbReference type="AlphaFoldDB" id="A0A0F4LRG4"/>